<dbReference type="SUPFAM" id="SSF52218">
    <property type="entry name" value="Flavoproteins"/>
    <property type="match status" value="1"/>
</dbReference>
<dbReference type="InterPro" id="IPR026816">
    <property type="entry name" value="Flavodoxin_dom"/>
</dbReference>
<accession>A0A371J7B8</accession>
<dbReference type="GO" id="GO:0009055">
    <property type="term" value="F:electron transfer activity"/>
    <property type="evidence" value="ECO:0007669"/>
    <property type="project" value="InterPro"/>
</dbReference>
<sequence>MDNNKSIAVIYKSKYGSTKKYAGWIALKLDADLYEISDIRGKDLKDYDVIIFGGSLHAGKIKGVDLIIKNYDMIKEKEIIVFAVGLSHEKDKLLNSIMEKNFDEEIGNNIKLFYLRGSFNYRELSIGDKAMMSILKIDLKSKKDELDEDGKGMLEAFNAPIDFCDKKSIEKVIICVNENI</sequence>
<protein>
    <submittedName>
        <fullName evidence="2">Flavodoxin</fullName>
    </submittedName>
</protein>
<evidence type="ECO:0000313" key="3">
    <source>
        <dbReference type="Proteomes" id="UP000215694"/>
    </source>
</evidence>
<dbReference type="PANTHER" id="PTHR38030">
    <property type="entry name" value="PROTOPORPHYRINOGEN IX DEHYDROGENASE [MENAQUINONE]"/>
    <property type="match status" value="1"/>
</dbReference>
<dbReference type="InterPro" id="IPR008254">
    <property type="entry name" value="Flavodoxin/NO_synth"/>
</dbReference>
<dbReference type="GO" id="GO:0070819">
    <property type="term" value="F:menaquinone-dependent protoporphyrinogen oxidase activity"/>
    <property type="evidence" value="ECO:0007669"/>
    <property type="project" value="TreeGrafter"/>
</dbReference>
<dbReference type="InterPro" id="IPR029039">
    <property type="entry name" value="Flavoprotein-like_sf"/>
</dbReference>
<dbReference type="InterPro" id="IPR052200">
    <property type="entry name" value="Protoporphyrinogen_IX_DH"/>
</dbReference>
<dbReference type="GO" id="GO:0016651">
    <property type="term" value="F:oxidoreductase activity, acting on NAD(P)H"/>
    <property type="evidence" value="ECO:0007669"/>
    <property type="project" value="UniProtKB-ARBA"/>
</dbReference>
<dbReference type="OrthoDB" id="2146857at2"/>
<dbReference type="EMBL" id="NOJY02000005">
    <property type="protein sequence ID" value="RDY28681.1"/>
    <property type="molecule type" value="Genomic_DNA"/>
</dbReference>
<dbReference type="PROSITE" id="PS50902">
    <property type="entry name" value="FLAVODOXIN_LIKE"/>
    <property type="match status" value="1"/>
</dbReference>
<gene>
    <name evidence="2" type="ORF">CHL78_003855</name>
</gene>
<dbReference type="GO" id="GO:0006783">
    <property type="term" value="P:heme biosynthetic process"/>
    <property type="evidence" value="ECO:0007669"/>
    <property type="project" value="TreeGrafter"/>
</dbReference>
<dbReference type="InterPro" id="IPR001226">
    <property type="entry name" value="Flavodoxin_CS"/>
</dbReference>
<name>A0A371J7B8_9FIRM</name>
<dbReference type="Pfam" id="PF12724">
    <property type="entry name" value="Flavodoxin_5"/>
    <property type="match status" value="1"/>
</dbReference>
<dbReference type="PANTHER" id="PTHR38030:SF2">
    <property type="entry name" value="PROTOPORPHYRINOGEN IX DEHYDROGENASE [QUINONE]"/>
    <property type="match status" value="1"/>
</dbReference>
<feature type="domain" description="Flavodoxin-like" evidence="1">
    <location>
        <begin position="7"/>
        <end position="158"/>
    </location>
</feature>
<evidence type="ECO:0000259" key="1">
    <source>
        <dbReference type="PROSITE" id="PS50902"/>
    </source>
</evidence>
<comment type="caution">
    <text evidence="2">The sequence shown here is derived from an EMBL/GenBank/DDBJ whole genome shotgun (WGS) entry which is preliminary data.</text>
</comment>
<dbReference type="GO" id="GO:0010181">
    <property type="term" value="F:FMN binding"/>
    <property type="evidence" value="ECO:0007669"/>
    <property type="project" value="InterPro"/>
</dbReference>
<dbReference type="RefSeq" id="WP_094366498.1">
    <property type="nucleotide sequence ID" value="NZ_NOJY02000005.1"/>
</dbReference>
<dbReference type="Proteomes" id="UP000215694">
    <property type="component" value="Unassembled WGS sequence"/>
</dbReference>
<proteinExistence type="predicted"/>
<dbReference type="Gene3D" id="3.40.50.360">
    <property type="match status" value="1"/>
</dbReference>
<keyword evidence="3" id="KW-1185">Reference proteome</keyword>
<organism evidence="2 3">
    <name type="scientific">Romboutsia weinsteinii</name>
    <dbReference type="NCBI Taxonomy" id="2020949"/>
    <lineage>
        <taxon>Bacteria</taxon>
        <taxon>Bacillati</taxon>
        <taxon>Bacillota</taxon>
        <taxon>Clostridia</taxon>
        <taxon>Peptostreptococcales</taxon>
        <taxon>Peptostreptococcaceae</taxon>
        <taxon>Romboutsia</taxon>
    </lineage>
</organism>
<dbReference type="AlphaFoldDB" id="A0A371J7B8"/>
<evidence type="ECO:0000313" key="2">
    <source>
        <dbReference type="EMBL" id="RDY28681.1"/>
    </source>
</evidence>
<dbReference type="PROSITE" id="PS00201">
    <property type="entry name" value="FLAVODOXIN"/>
    <property type="match status" value="1"/>
</dbReference>
<reference evidence="2 3" key="1">
    <citation type="journal article" date="2017" name="Genome Announc.">
        <title>Draft Genome Sequence of Romboutsia weinsteinii sp. nov. Strain CCRI-19649(T) Isolated from Surface Water.</title>
        <authorList>
            <person name="Maheux A.F."/>
            <person name="Boudreau D.K."/>
            <person name="Berube E."/>
            <person name="Boissinot M."/>
            <person name="Cantin P."/>
            <person name="Raymond F."/>
            <person name="Corbeil J."/>
            <person name="Omar R.F."/>
            <person name="Bergeron M.G."/>
        </authorList>
    </citation>
    <scope>NUCLEOTIDE SEQUENCE [LARGE SCALE GENOMIC DNA]</scope>
    <source>
        <strain evidence="2 3">CCRI-19649</strain>
    </source>
</reference>